<organism evidence="2 3">
    <name type="scientific">Neocallimastix californiae</name>
    <dbReference type="NCBI Taxonomy" id="1754190"/>
    <lineage>
        <taxon>Eukaryota</taxon>
        <taxon>Fungi</taxon>
        <taxon>Fungi incertae sedis</taxon>
        <taxon>Chytridiomycota</taxon>
        <taxon>Chytridiomycota incertae sedis</taxon>
        <taxon>Neocallimastigomycetes</taxon>
        <taxon>Neocallimastigales</taxon>
        <taxon>Neocallimastigaceae</taxon>
        <taxon>Neocallimastix</taxon>
    </lineage>
</organism>
<dbReference type="GO" id="GO:0005929">
    <property type="term" value="C:cilium"/>
    <property type="evidence" value="ECO:0007669"/>
    <property type="project" value="TreeGrafter"/>
</dbReference>
<dbReference type="InterPro" id="IPR029602">
    <property type="entry name" value="IFT74"/>
</dbReference>
<dbReference type="STRING" id="1754190.A0A1Y2ETQ6"/>
<sequence length="330" mass="38943">MKWKTYENFVKITELKEKRKSLEEELSSMESNNGPEERERLLQKVKEDNLEISGMERKITELEEQISKCKERLSQLDIDMDPHQVENNSKYEELLKKDIDMQTFMDSFDTKKDEIVGKTTQLQSQIMDSLEKLSNLSRRGIPTFTGDLKELKEDLQFKEKEMKNSETTADALIIERNQRLQDLDRVNQLEAKLNFELNSLQTKIEKLNEDIEKMKNIDELKNLTEEQKKKNKADRQGLREFRDSLKQVVTGLSTIYDGKKTRLQENETFIQLNAMEQKLNYQESNNFHLKEYIQTKTHESNYQALSQEILQSIQECNGQILKLMSITPSR</sequence>
<evidence type="ECO:0000313" key="3">
    <source>
        <dbReference type="Proteomes" id="UP000193920"/>
    </source>
</evidence>
<proteinExistence type="predicted"/>
<comment type="caution">
    <text evidence="2">The sequence shown here is derived from an EMBL/GenBank/DDBJ whole genome shotgun (WGS) entry which is preliminary data.</text>
</comment>
<feature type="coiled-coil region" evidence="1">
    <location>
        <begin position="148"/>
        <end position="217"/>
    </location>
</feature>
<gene>
    <name evidence="2" type="ORF">LY90DRAFT_160484</name>
</gene>
<evidence type="ECO:0000256" key="1">
    <source>
        <dbReference type="SAM" id="Coils"/>
    </source>
</evidence>
<dbReference type="AlphaFoldDB" id="A0A1Y2ETQ6"/>
<keyword evidence="1" id="KW-0175">Coiled coil</keyword>
<dbReference type="PANTHER" id="PTHR31432:SF0">
    <property type="entry name" value="INTRAFLAGELLAR TRANSPORT PROTEIN 74 HOMOLOG"/>
    <property type="match status" value="1"/>
</dbReference>
<dbReference type="Proteomes" id="UP000193920">
    <property type="component" value="Unassembled WGS sequence"/>
</dbReference>
<dbReference type="GO" id="GO:0048487">
    <property type="term" value="F:beta-tubulin binding"/>
    <property type="evidence" value="ECO:0007669"/>
    <property type="project" value="InterPro"/>
</dbReference>
<dbReference type="GO" id="GO:0035735">
    <property type="term" value="P:intraciliary transport involved in cilium assembly"/>
    <property type="evidence" value="ECO:0007669"/>
    <property type="project" value="TreeGrafter"/>
</dbReference>
<dbReference type="PANTHER" id="PTHR31432">
    <property type="entry name" value="INTRAFLAGELLAR TRANSPORT PROTEIN 74 HOMOLOG"/>
    <property type="match status" value="1"/>
</dbReference>
<dbReference type="OrthoDB" id="444379at2759"/>
<evidence type="ECO:0000313" key="2">
    <source>
        <dbReference type="EMBL" id="ORY74225.1"/>
    </source>
</evidence>
<protein>
    <submittedName>
        <fullName evidence="2">Uncharacterized protein</fullName>
    </submittedName>
</protein>
<keyword evidence="3" id="KW-1185">Reference proteome</keyword>
<accession>A0A1Y2ETQ6</accession>
<reference evidence="2 3" key="1">
    <citation type="submission" date="2016-08" db="EMBL/GenBank/DDBJ databases">
        <title>A Parts List for Fungal Cellulosomes Revealed by Comparative Genomics.</title>
        <authorList>
            <consortium name="DOE Joint Genome Institute"/>
            <person name="Haitjema C.H."/>
            <person name="Gilmore S.P."/>
            <person name="Henske J.K."/>
            <person name="Solomon K.V."/>
            <person name="De Groot R."/>
            <person name="Kuo A."/>
            <person name="Mondo S.J."/>
            <person name="Salamov A.A."/>
            <person name="Labutti K."/>
            <person name="Zhao Z."/>
            <person name="Chiniquy J."/>
            <person name="Barry K."/>
            <person name="Brewer H.M."/>
            <person name="Purvine S.O."/>
            <person name="Wright A.T."/>
            <person name="Boxma B."/>
            <person name="Van Alen T."/>
            <person name="Hackstein J.H."/>
            <person name="Baker S.E."/>
            <person name="Grigoriev I.V."/>
            <person name="O'Malley M.A."/>
        </authorList>
    </citation>
    <scope>NUCLEOTIDE SEQUENCE [LARGE SCALE GENOMIC DNA]</scope>
    <source>
        <strain evidence="2 3">G1</strain>
    </source>
</reference>
<dbReference type="GO" id="GO:0030992">
    <property type="term" value="C:intraciliary transport particle B"/>
    <property type="evidence" value="ECO:0007669"/>
    <property type="project" value="InterPro"/>
</dbReference>
<dbReference type="EMBL" id="MCOG01000030">
    <property type="protein sequence ID" value="ORY74225.1"/>
    <property type="molecule type" value="Genomic_DNA"/>
</dbReference>
<feature type="coiled-coil region" evidence="1">
    <location>
        <begin position="12"/>
        <end position="79"/>
    </location>
</feature>
<name>A0A1Y2ETQ6_9FUNG</name>